<dbReference type="Proteomes" id="UP001058016">
    <property type="component" value="Chromosome"/>
</dbReference>
<evidence type="ECO:0000259" key="8">
    <source>
        <dbReference type="Pfam" id="PF03458"/>
    </source>
</evidence>
<evidence type="ECO:0000256" key="3">
    <source>
        <dbReference type="ARBA" id="ARBA00022475"/>
    </source>
</evidence>
<keyword evidence="3" id="KW-1003">Cell membrane</keyword>
<dbReference type="PANTHER" id="PTHR30506:SF3">
    <property type="entry name" value="UPF0126 INNER MEMBRANE PROTEIN YADS-RELATED"/>
    <property type="match status" value="1"/>
</dbReference>
<dbReference type="EMBL" id="CP071249">
    <property type="protein sequence ID" value="UUF06981.1"/>
    <property type="molecule type" value="Genomic_DNA"/>
</dbReference>
<keyword evidence="6 7" id="KW-0472">Membrane</keyword>
<keyword evidence="4 7" id="KW-0812">Transmembrane</keyword>
<keyword evidence="5 7" id="KW-1133">Transmembrane helix</keyword>
<reference evidence="10 11" key="1">
    <citation type="submission" date="2021-03" db="EMBL/GenBank/DDBJ databases">
        <title>Comparative Genomics and Metabolomics in the genus Turicibacter.</title>
        <authorList>
            <person name="Maki J."/>
            <person name="Looft T."/>
        </authorList>
    </citation>
    <scope>NUCLEOTIDE SEQUENCE</scope>
    <source>
        <strain evidence="10">ISU324</strain>
        <strain evidence="9 11">MMM721</strain>
    </source>
</reference>
<dbReference type="Pfam" id="PF03458">
    <property type="entry name" value="Gly_transporter"/>
    <property type="match status" value="2"/>
</dbReference>
<evidence type="ECO:0000313" key="11">
    <source>
        <dbReference type="Proteomes" id="UP001058016"/>
    </source>
</evidence>
<evidence type="ECO:0000256" key="6">
    <source>
        <dbReference type="ARBA" id="ARBA00023136"/>
    </source>
</evidence>
<dbReference type="GO" id="GO:0005886">
    <property type="term" value="C:plasma membrane"/>
    <property type="evidence" value="ECO:0007669"/>
    <property type="project" value="UniProtKB-SubCell"/>
</dbReference>
<keyword evidence="11" id="KW-1185">Reference proteome</keyword>
<feature type="transmembrane region" description="Helical" evidence="7">
    <location>
        <begin position="172"/>
        <end position="192"/>
    </location>
</feature>
<comment type="similarity">
    <text evidence="2">Belongs to the UPF0126 family.</text>
</comment>
<evidence type="ECO:0000256" key="4">
    <source>
        <dbReference type="ARBA" id="ARBA00022692"/>
    </source>
</evidence>
<accession>A0A9Q9CMR0</accession>
<dbReference type="AlphaFoldDB" id="A0A9Q9CMR0"/>
<evidence type="ECO:0000256" key="1">
    <source>
        <dbReference type="ARBA" id="ARBA00004651"/>
    </source>
</evidence>
<dbReference type="Proteomes" id="UP001058072">
    <property type="component" value="Chromosome"/>
</dbReference>
<dbReference type="RefSeq" id="WP_055243886.1">
    <property type="nucleotide sequence ID" value="NZ_CP071249.1"/>
</dbReference>
<dbReference type="InterPro" id="IPR005115">
    <property type="entry name" value="Gly_transporter"/>
</dbReference>
<dbReference type="PANTHER" id="PTHR30506">
    <property type="entry name" value="INNER MEMBRANE PROTEIN"/>
    <property type="match status" value="1"/>
</dbReference>
<feature type="domain" description="Glycine transporter" evidence="8">
    <location>
        <begin position="91"/>
        <end position="164"/>
    </location>
</feature>
<evidence type="ECO:0000256" key="5">
    <source>
        <dbReference type="ARBA" id="ARBA00022989"/>
    </source>
</evidence>
<evidence type="ECO:0000313" key="9">
    <source>
        <dbReference type="EMBL" id="UUF06981.1"/>
    </source>
</evidence>
<evidence type="ECO:0000256" key="2">
    <source>
        <dbReference type="ARBA" id="ARBA00008193"/>
    </source>
</evidence>
<protein>
    <submittedName>
        <fullName evidence="10">Trimeric intracellular cation channel family protein</fullName>
    </submittedName>
</protein>
<evidence type="ECO:0000313" key="12">
    <source>
        <dbReference type="Proteomes" id="UP001058072"/>
    </source>
</evidence>
<evidence type="ECO:0000256" key="7">
    <source>
        <dbReference type="SAM" id="Phobius"/>
    </source>
</evidence>
<feature type="transmembrane region" description="Helical" evidence="7">
    <location>
        <begin position="148"/>
        <end position="166"/>
    </location>
</feature>
<feature type="transmembrane region" description="Helical" evidence="7">
    <location>
        <begin position="30"/>
        <end position="48"/>
    </location>
</feature>
<feature type="transmembrane region" description="Helical" evidence="7">
    <location>
        <begin position="6"/>
        <end position="23"/>
    </location>
</feature>
<sequence length="204" mass="22677">MDLITLFEYIGLFVFAASGAICAMEKKMDLFGILILATVTAIGGGVIRDVVTDVGIPVFFSNYQYLLVIIIATYLVILFRGQIKWRNSFIILDALGLAVFTIAAGMKAIESNYNFMTFLFVSVITAVGGGVIRDVLAQRVPTILKREVYAVASLIGAICFWFIHPILGITLSSYLCLGLILFIRLITLYYHIELPYADKEEIHF</sequence>
<name>A0A9Q9CMR0_9FIRM</name>
<feature type="transmembrane region" description="Helical" evidence="7">
    <location>
        <begin position="89"/>
        <end position="109"/>
    </location>
</feature>
<comment type="subcellular location">
    <subcellularLocation>
        <location evidence="1">Cell membrane</location>
        <topology evidence="1">Multi-pass membrane protein</topology>
    </subcellularLocation>
</comment>
<evidence type="ECO:0000313" key="10">
    <source>
        <dbReference type="EMBL" id="UUF08211.1"/>
    </source>
</evidence>
<feature type="transmembrane region" description="Helical" evidence="7">
    <location>
        <begin position="115"/>
        <end position="136"/>
    </location>
</feature>
<dbReference type="EMBL" id="CP071250">
    <property type="protein sequence ID" value="UUF08211.1"/>
    <property type="molecule type" value="Genomic_DNA"/>
</dbReference>
<organism evidence="10 12">
    <name type="scientific">Turicibacter bilis</name>
    <dbReference type="NCBI Taxonomy" id="2735723"/>
    <lineage>
        <taxon>Bacteria</taxon>
        <taxon>Bacillati</taxon>
        <taxon>Bacillota</taxon>
        <taxon>Erysipelotrichia</taxon>
        <taxon>Erysipelotrichales</taxon>
        <taxon>Turicibacteraceae</taxon>
        <taxon>Turicibacter</taxon>
    </lineage>
</organism>
<gene>
    <name evidence="9" type="ORF">J0J69_05585</name>
    <name evidence="10" type="ORF">J0J70_11560</name>
</gene>
<feature type="domain" description="Glycine transporter" evidence="8">
    <location>
        <begin position="6"/>
        <end position="79"/>
    </location>
</feature>
<proteinExistence type="inferred from homology"/>
<feature type="transmembrane region" description="Helical" evidence="7">
    <location>
        <begin position="54"/>
        <end position="77"/>
    </location>
</feature>